<feature type="region of interest" description="Disordered" evidence="1">
    <location>
        <begin position="899"/>
        <end position="1062"/>
    </location>
</feature>
<feature type="compositionally biased region" description="Low complexity" evidence="1">
    <location>
        <begin position="150"/>
        <end position="166"/>
    </location>
</feature>
<feature type="region of interest" description="Disordered" evidence="1">
    <location>
        <begin position="737"/>
        <end position="824"/>
    </location>
</feature>
<evidence type="ECO:0000313" key="2">
    <source>
        <dbReference type="EMBL" id="OCF59883.1"/>
    </source>
</evidence>
<feature type="compositionally biased region" description="Low complexity" evidence="1">
    <location>
        <begin position="438"/>
        <end position="452"/>
    </location>
</feature>
<name>A0A1B9IWI3_9TREE</name>
<feature type="compositionally biased region" description="Polar residues" evidence="1">
    <location>
        <begin position="1037"/>
        <end position="1046"/>
    </location>
</feature>
<feature type="compositionally biased region" description="Low complexity" evidence="1">
    <location>
        <begin position="633"/>
        <end position="643"/>
    </location>
</feature>
<proteinExistence type="predicted"/>
<feature type="compositionally biased region" description="Basic and acidic residues" evidence="1">
    <location>
        <begin position="783"/>
        <end position="794"/>
    </location>
</feature>
<feature type="region of interest" description="Disordered" evidence="1">
    <location>
        <begin position="608"/>
        <end position="713"/>
    </location>
</feature>
<feature type="compositionally biased region" description="Low complexity" evidence="1">
    <location>
        <begin position="966"/>
        <end position="977"/>
    </location>
</feature>
<feature type="compositionally biased region" description="Basic and acidic residues" evidence="1">
    <location>
        <begin position="501"/>
        <end position="520"/>
    </location>
</feature>
<feature type="compositionally biased region" description="Polar residues" evidence="1">
    <location>
        <begin position="672"/>
        <end position="691"/>
    </location>
</feature>
<feature type="region of interest" description="Disordered" evidence="1">
    <location>
        <begin position="1"/>
        <end position="166"/>
    </location>
</feature>
<feature type="compositionally biased region" description="Polar residues" evidence="1">
    <location>
        <begin position="997"/>
        <end position="1013"/>
    </location>
</feature>
<feature type="compositionally biased region" description="Polar residues" evidence="1">
    <location>
        <begin position="299"/>
        <end position="320"/>
    </location>
</feature>
<reference evidence="3" key="2">
    <citation type="submission" date="2013-12" db="EMBL/GenBank/DDBJ databases">
        <title>Evolution of pathogenesis and genome organization in the Tremellales.</title>
        <authorList>
            <person name="Cuomo C."/>
            <person name="Litvintseva A."/>
            <person name="Heitman J."/>
            <person name="Chen Y."/>
            <person name="Sun S."/>
            <person name="Springer D."/>
            <person name="Dromer F."/>
            <person name="Young S."/>
            <person name="Zeng Q."/>
            <person name="Chapman S."/>
            <person name="Gujja S."/>
            <person name="Saif S."/>
            <person name="Birren B."/>
        </authorList>
    </citation>
    <scope>NUCLEOTIDE SEQUENCE [LARGE SCALE GENOMIC DNA]</scope>
    <source>
        <strain evidence="3">CBS 10435</strain>
    </source>
</reference>
<feature type="compositionally biased region" description="Basic residues" evidence="1">
    <location>
        <begin position="420"/>
        <end position="430"/>
    </location>
</feature>
<reference evidence="2 3" key="1">
    <citation type="submission" date="2013-07" db="EMBL/GenBank/DDBJ databases">
        <title>The Genome Sequence of Kwoniella mangroviensis CBS10435.</title>
        <authorList>
            <consortium name="The Broad Institute Genome Sequencing Platform"/>
            <person name="Cuomo C."/>
            <person name="Litvintseva A."/>
            <person name="Chen Y."/>
            <person name="Heitman J."/>
            <person name="Sun S."/>
            <person name="Springer D."/>
            <person name="Dromer F."/>
            <person name="Young S.K."/>
            <person name="Zeng Q."/>
            <person name="Gargeya S."/>
            <person name="Fitzgerald M."/>
            <person name="Abouelleil A."/>
            <person name="Alvarado L."/>
            <person name="Berlin A.M."/>
            <person name="Chapman S.B."/>
            <person name="Dewar J."/>
            <person name="Goldberg J."/>
            <person name="Griggs A."/>
            <person name="Gujja S."/>
            <person name="Hansen M."/>
            <person name="Howarth C."/>
            <person name="Imamovic A."/>
            <person name="Larimer J."/>
            <person name="McCowan C."/>
            <person name="Murphy C."/>
            <person name="Pearson M."/>
            <person name="Priest M."/>
            <person name="Roberts A."/>
            <person name="Saif S."/>
            <person name="Shea T."/>
            <person name="Sykes S."/>
            <person name="Wortman J."/>
            <person name="Nusbaum C."/>
            <person name="Birren B."/>
        </authorList>
    </citation>
    <scope>NUCLEOTIDE SEQUENCE [LARGE SCALE GENOMIC DNA]</scope>
    <source>
        <strain evidence="2 3">CBS 10435</strain>
    </source>
</reference>
<feature type="compositionally biased region" description="Polar residues" evidence="1">
    <location>
        <begin position="386"/>
        <end position="412"/>
    </location>
</feature>
<evidence type="ECO:0000313" key="3">
    <source>
        <dbReference type="Proteomes" id="UP000092583"/>
    </source>
</evidence>
<feature type="compositionally biased region" description="Polar residues" evidence="1">
    <location>
        <begin position="545"/>
        <end position="567"/>
    </location>
</feature>
<feature type="compositionally biased region" description="Low complexity" evidence="1">
    <location>
        <begin position="933"/>
        <end position="946"/>
    </location>
</feature>
<evidence type="ECO:0000256" key="1">
    <source>
        <dbReference type="SAM" id="MobiDB-lite"/>
    </source>
</evidence>
<feature type="region of interest" description="Disordered" evidence="1">
    <location>
        <begin position="363"/>
        <end position="481"/>
    </location>
</feature>
<feature type="compositionally biased region" description="Pro residues" evidence="1">
    <location>
        <begin position="464"/>
        <end position="480"/>
    </location>
</feature>
<accession>A0A1B9IWI3</accession>
<organism evidence="2 3">
    <name type="scientific">Kwoniella mangroviensis CBS 10435</name>
    <dbReference type="NCBI Taxonomy" id="1331196"/>
    <lineage>
        <taxon>Eukaryota</taxon>
        <taxon>Fungi</taxon>
        <taxon>Dikarya</taxon>
        <taxon>Basidiomycota</taxon>
        <taxon>Agaricomycotina</taxon>
        <taxon>Tremellomycetes</taxon>
        <taxon>Tremellales</taxon>
        <taxon>Cryptococcaceae</taxon>
        <taxon>Kwoniella</taxon>
    </lineage>
</organism>
<protein>
    <submittedName>
        <fullName evidence="2">Uncharacterized protein</fullName>
    </submittedName>
</protein>
<dbReference type="OrthoDB" id="2564993at2759"/>
<keyword evidence="3" id="KW-1185">Reference proteome</keyword>
<feature type="compositionally biased region" description="Low complexity" evidence="1">
    <location>
        <begin position="802"/>
        <end position="812"/>
    </location>
</feature>
<feature type="region of interest" description="Disordered" evidence="1">
    <location>
        <begin position="205"/>
        <end position="224"/>
    </location>
</feature>
<dbReference type="AlphaFoldDB" id="A0A1B9IWI3"/>
<dbReference type="EMBL" id="KI669460">
    <property type="protein sequence ID" value="OCF59883.1"/>
    <property type="molecule type" value="Genomic_DNA"/>
</dbReference>
<feature type="region of interest" description="Disordered" evidence="1">
    <location>
        <begin position="501"/>
        <end position="580"/>
    </location>
</feature>
<feature type="compositionally biased region" description="Low complexity" evidence="1">
    <location>
        <begin position="281"/>
        <end position="291"/>
    </location>
</feature>
<sequence length="1139" mass="125358">MSSYHPFAARPSLTKRHTSPSPAVLLSLPTLEALPPTPRSAKSYDPLTTDFSPIPPTSISVSTSHRSHRSISGKMPLIKSRSKRPTSPRSENYSFLPSIVSALDPRGLSSSSKSNGDNGKHSRNKSRSNPPAPSPLFPSTNNFNFGIPQKFSSSTPPSTFSKGTSSLNALPSIQGVFESYEDDQELSKRGKGKMRKDKRDTLKLPMMNPSIRDHDPFDENEYEKEDNWQWNGFNQPAEVVITREPEQSSGVHDQSFPRRRNTSLSINAHLARPPNPREHSSSSQSHNTSSHSHSHHSLPAQSRSSVRSSLVADEQTTQSHWYGPEDEDLDDVELQALDVLENLSGHLLRDGFGYGTGCQNTNKAEREGVPSLITSGHCTPSKARSRSTTYSTQMTSDIFDNTKRYSQVSDSPSIREWRENRKRTRSHGHALGRPVSEQQHQNTETQTQTQTQSHVRGSMSISRRPPPPPPPPEGSLPPLPTHASQVHVQTIKNNKDIVSEGSKVTDQDQHQHQHIEENNKKSVISVNRPPPPPIPPRSASRLDSHASSTLHRMPSSGQLRTRPQTPAQRKGSKEKQGVKVPLVLSTNSSPAITTREEGDLVVVIDKRPPTPVRDMSSPTIPVHQRPLPPLPTLPDLAALPSSPHTHPQRSALAQLAHPKLPVRLLRPKRPSTAGNGPTGSSQLLSPGSTKPLTRLVPREEPRRLSFSSRVEGAEGRKNGMTALSFLALDDAAIRNLSSRNTTDGRGDRTSSFDGSSASGYGRARGESPTHCMLDAGYIIPPSERSKIGIDDRRESRRRRKGSQSSLSSIAGSEITNINRVDNEAEDQVEEGEEWTTAYEYGQSKVKATQRLVKREKELRLSLDIEIRPSAVTSTSPIRNNKPPPLNIFSLNGYSLADEEDEGGLRYPKSAGLLPPPRPRRKTTPSAPPQIVQPKSTSPTSPVSPNSRAGNGLGTRYGQLSPRYTHQSSSIQQEQQQQRSKKVDEDEDDQDGMKDFMNLNSPMIPSPNLTTPGQSYMFPPTTSDDVHAPTSNQERKVSTSTQQTNGSDEIENSSSSNWSNDTYERERRLITSLWLSSKPTRSTRPPAQGDGRMMQAGEGEDQHPFYSLGKSNKYVGSNATKGMVVVDGGYGRRNNSGIKI</sequence>
<gene>
    <name evidence="2" type="ORF">L486_02556</name>
</gene>
<feature type="region of interest" description="Disordered" evidence="1">
    <location>
        <begin position="268"/>
        <end position="326"/>
    </location>
</feature>
<dbReference type="Proteomes" id="UP000092583">
    <property type="component" value="Unassembled WGS sequence"/>
</dbReference>